<evidence type="ECO:0000256" key="4">
    <source>
        <dbReference type="ARBA" id="ARBA00022833"/>
    </source>
</evidence>
<dbReference type="SMART" id="SM00184">
    <property type="entry name" value="RING"/>
    <property type="match status" value="1"/>
</dbReference>
<dbReference type="InterPro" id="IPR032675">
    <property type="entry name" value="LRR_dom_sf"/>
</dbReference>
<proteinExistence type="predicted"/>
<dbReference type="EMBL" id="CAJNOR010000225">
    <property type="protein sequence ID" value="CAF0846644.1"/>
    <property type="molecule type" value="Genomic_DNA"/>
</dbReference>
<dbReference type="Gene3D" id="3.80.10.10">
    <property type="entry name" value="Ribonuclease Inhibitor"/>
    <property type="match status" value="2"/>
</dbReference>
<dbReference type="InterPro" id="IPR052201">
    <property type="entry name" value="LRR-containing_regulator"/>
</dbReference>
<dbReference type="PANTHER" id="PTHR24111">
    <property type="entry name" value="LEUCINE-RICH REPEAT-CONTAINING PROTEIN 34"/>
    <property type="match status" value="1"/>
</dbReference>
<dbReference type="PANTHER" id="PTHR24111:SF0">
    <property type="entry name" value="LEUCINE-RICH REPEAT-CONTAINING PROTEIN"/>
    <property type="match status" value="1"/>
</dbReference>
<feature type="domain" description="RING-type" evidence="6">
    <location>
        <begin position="21"/>
        <end position="59"/>
    </location>
</feature>
<gene>
    <name evidence="7" type="ORF">XAT740_LOCUS5259</name>
</gene>
<dbReference type="PROSITE" id="PS00518">
    <property type="entry name" value="ZF_RING_1"/>
    <property type="match status" value="1"/>
</dbReference>
<keyword evidence="8" id="KW-1185">Reference proteome</keyword>
<evidence type="ECO:0000256" key="2">
    <source>
        <dbReference type="ARBA" id="ARBA00022737"/>
    </source>
</evidence>
<dbReference type="Gene3D" id="3.30.40.10">
    <property type="entry name" value="Zinc/RING finger domain, C3HC4 (zinc finger)"/>
    <property type="match status" value="1"/>
</dbReference>
<keyword evidence="2" id="KW-0677">Repeat</keyword>
<reference evidence="7" key="1">
    <citation type="submission" date="2021-02" db="EMBL/GenBank/DDBJ databases">
        <authorList>
            <person name="Nowell W R."/>
        </authorList>
    </citation>
    <scope>NUCLEOTIDE SEQUENCE</scope>
</reference>
<keyword evidence="1" id="KW-0479">Metal-binding</keyword>
<dbReference type="SUPFAM" id="SSF52047">
    <property type="entry name" value="RNI-like"/>
    <property type="match status" value="1"/>
</dbReference>
<comment type="caution">
    <text evidence="7">The sequence shown here is derived from an EMBL/GenBank/DDBJ whole genome shotgun (WGS) entry which is preliminary data.</text>
</comment>
<sequence>MSPTNEYEYEDEATIDSKLICSICLSPFIKPTITICNHMFCRNCVEVWFKKSLTCPLCREVLTTKHIKSVRAQAFLNKLDDLEVKCLICEQNGIKRRDFQHHQEKFCLKGNHMHSLDEAIHQWDDLQSNHLSRIPFKSFYSRRRRLANVISQYPLESTVTLRNYQLTDADMSIVVHYAVKKRQCRILDLGVNQISSYGIIDLADSLEKNQRLKLLSLYQNSICDKSMKHLAHKLATKHSYLKWLDLESTNLNDHSAEHLANMLAKNTSITGLWLSNNHIGYDGVLKLTSVLMSSNKTLKYLDLENNPLIDDSCLECLENMLRQNRTLKTVYLNRCQLSTTSKKRLRDVANSLPNFRLFL</sequence>
<dbReference type="GO" id="GO:0008270">
    <property type="term" value="F:zinc ion binding"/>
    <property type="evidence" value="ECO:0007669"/>
    <property type="project" value="UniProtKB-KW"/>
</dbReference>
<dbReference type="Pfam" id="PF00560">
    <property type="entry name" value="LRR_1"/>
    <property type="match status" value="1"/>
</dbReference>
<accession>A0A813VUK2</accession>
<evidence type="ECO:0000259" key="6">
    <source>
        <dbReference type="PROSITE" id="PS50089"/>
    </source>
</evidence>
<dbReference type="PROSITE" id="PS51450">
    <property type="entry name" value="LRR"/>
    <property type="match status" value="1"/>
</dbReference>
<evidence type="ECO:0000256" key="5">
    <source>
        <dbReference type="PROSITE-ProRule" id="PRU00175"/>
    </source>
</evidence>
<dbReference type="InterPro" id="IPR001841">
    <property type="entry name" value="Znf_RING"/>
</dbReference>
<dbReference type="AlphaFoldDB" id="A0A813VUK2"/>
<name>A0A813VUK2_ADIRI</name>
<dbReference type="Pfam" id="PF13639">
    <property type="entry name" value="zf-RING_2"/>
    <property type="match status" value="1"/>
</dbReference>
<evidence type="ECO:0000313" key="7">
    <source>
        <dbReference type="EMBL" id="CAF0846644.1"/>
    </source>
</evidence>
<dbReference type="InterPro" id="IPR013083">
    <property type="entry name" value="Znf_RING/FYVE/PHD"/>
</dbReference>
<dbReference type="InterPro" id="IPR017907">
    <property type="entry name" value="Znf_RING_CS"/>
</dbReference>
<organism evidence="7 8">
    <name type="scientific">Adineta ricciae</name>
    <name type="common">Rotifer</name>
    <dbReference type="NCBI Taxonomy" id="249248"/>
    <lineage>
        <taxon>Eukaryota</taxon>
        <taxon>Metazoa</taxon>
        <taxon>Spiralia</taxon>
        <taxon>Gnathifera</taxon>
        <taxon>Rotifera</taxon>
        <taxon>Eurotatoria</taxon>
        <taxon>Bdelloidea</taxon>
        <taxon>Adinetida</taxon>
        <taxon>Adinetidae</taxon>
        <taxon>Adineta</taxon>
    </lineage>
</organism>
<keyword evidence="4" id="KW-0862">Zinc</keyword>
<evidence type="ECO:0000313" key="8">
    <source>
        <dbReference type="Proteomes" id="UP000663828"/>
    </source>
</evidence>
<evidence type="ECO:0000256" key="1">
    <source>
        <dbReference type="ARBA" id="ARBA00022723"/>
    </source>
</evidence>
<dbReference type="Proteomes" id="UP000663828">
    <property type="component" value="Unassembled WGS sequence"/>
</dbReference>
<dbReference type="SMART" id="SM00368">
    <property type="entry name" value="LRR_RI"/>
    <property type="match status" value="5"/>
</dbReference>
<dbReference type="PROSITE" id="PS50089">
    <property type="entry name" value="ZF_RING_2"/>
    <property type="match status" value="1"/>
</dbReference>
<protein>
    <recommendedName>
        <fullName evidence="6">RING-type domain-containing protein</fullName>
    </recommendedName>
</protein>
<dbReference type="InterPro" id="IPR001611">
    <property type="entry name" value="Leu-rich_rpt"/>
</dbReference>
<evidence type="ECO:0000256" key="3">
    <source>
        <dbReference type="ARBA" id="ARBA00022771"/>
    </source>
</evidence>
<keyword evidence="3 5" id="KW-0863">Zinc-finger</keyword>
<dbReference type="SUPFAM" id="SSF57850">
    <property type="entry name" value="RING/U-box"/>
    <property type="match status" value="1"/>
</dbReference>